<evidence type="ECO:0000256" key="2">
    <source>
        <dbReference type="ARBA" id="ARBA00022478"/>
    </source>
</evidence>
<dbReference type="PANTHER" id="PTHR30313">
    <property type="entry name" value="DNA PRIMASE"/>
    <property type="match status" value="1"/>
</dbReference>
<dbReference type="PANTHER" id="PTHR30313:SF2">
    <property type="entry name" value="DNA PRIMASE"/>
    <property type="match status" value="1"/>
</dbReference>
<keyword evidence="5" id="KW-0235">DNA replication</keyword>
<evidence type="ECO:0000256" key="3">
    <source>
        <dbReference type="ARBA" id="ARBA00022679"/>
    </source>
</evidence>
<evidence type="ECO:0000313" key="13">
    <source>
        <dbReference type="EMBL" id="GAH84429.1"/>
    </source>
</evidence>
<keyword evidence="11" id="KW-0804">Transcription</keyword>
<feature type="domain" description="Zinc finger CHC2-type" evidence="12">
    <location>
        <begin position="35"/>
        <end position="89"/>
    </location>
</feature>
<dbReference type="Gene3D" id="3.90.980.10">
    <property type="entry name" value="DNA primase, catalytic core, N-terminal domain"/>
    <property type="match status" value="1"/>
</dbReference>
<dbReference type="InterPro" id="IPR050219">
    <property type="entry name" value="DnaG_primase"/>
</dbReference>
<keyword evidence="8" id="KW-0862">Zinc</keyword>
<evidence type="ECO:0000256" key="8">
    <source>
        <dbReference type="ARBA" id="ARBA00022833"/>
    </source>
</evidence>
<reference evidence="13" key="1">
    <citation type="journal article" date="2014" name="Front. Microbiol.">
        <title>High frequency of phylogenetically diverse reductive dehalogenase-homologous genes in deep subseafloor sedimentary metagenomes.</title>
        <authorList>
            <person name="Kawai M."/>
            <person name="Futagami T."/>
            <person name="Toyoda A."/>
            <person name="Takaki Y."/>
            <person name="Nishi S."/>
            <person name="Hori S."/>
            <person name="Arai W."/>
            <person name="Tsubouchi T."/>
            <person name="Morono Y."/>
            <person name="Uchiyama I."/>
            <person name="Ito T."/>
            <person name="Fujiyama A."/>
            <person name="Inagaki F."/>
            <person name="Takami H."/>
        </authorList>
    </citation>
    <scope>NUCLEOTIDE SEQUENCE</scope>
    <source>
        <strain evidence="13">Expedition CK06-06</strain>
    </source>
</reference>
<dbReference type="SUPFAM" id="SSF56731">
    <property type="entry name" value="DNA primase core"/>
    <property type="match status" value="1"/>
</dbReference>
<comment type="cofactor">
    <cofactor evidence="1">
        <name>Zn(2+)</name>
        <dbReference type="ChEBI" id="CHEBI:29105"/>
    </cofactor>
</comment>
<dbReference type="GO" id="GO:0005737">
    <property type="term" value="C:cytoplasm"/>
    <property type="evidence" value="ECO:0007669"/>
    <property type="project" value="TreeGrafter"/>
</dbReference>
<organism evidence="13">
    <name type="scientific">marine sediment metagenome</name>
    <dbReference type="NCBI Taxonomy" id="412755"/>
    <lineage>
        <taxon>unclassified sequences</taxon>
        <taxon>metagenomes</taxon>
        <taxon>ecological metagenomes</taxon>
    </lineage>
</organism>
<dbReference type="GO" id="GO:0008270">
    <property type="term" value="F:zinc ion binding"/>
    <property type="evidence" value="ECO:0007669"/>
    <property type="project" value="UniProtKB-KW"/>
</dbReference>
<keyword evidence="2" id="KW-0240">DNA-directed RNA polymerase</keyword>
<evidence type="ECO:0000256" key="10">
    <source>
        <dbReference type="ARBA" id="ARBA00023125"/>
    </source>
</evidence>
<keyword evidence="4" id="KW-0548">Nucleotidyltransferase</keyword>
<feature type="non-terminal residue" evidence="13">
    <location>
        <position position="212"/>
    </location>
</feature>
<keyword evidence="6" id="KW-0479">Metal-binding</keyword>
<evidence type="ECO:0000256" key="1">
    <source>
        <dbReference type="ARBA" id="ARBA00001947"/>
    </source>
</evidence>
<dbReference type="GO" id="GO:0003899">
    <property type="term" value="F:DNA-directed RNA polymerase activity"/>
    <property type="evidence" value="ECO:0007669"/>
    <property type="project" value="InterPro"/>
</dbReference>
<sequence>MARIPEEIIARISDAADIHDVVSGYVQLKRRGRNWFGLCPFHQEKTPSFSVNPEKQIFYCFGCGKGGNAITFVMELEKLEFVEAVQRLGERYGIPVELSGTTDPRKKATVQQVLDLCELAADIYRENLQGGAGAEVRAYLKQRGVTDASQALFRIGYALPGWDNLLKAVGTQKFTQEALNQSGLFASGERGPYDRFRSRIMFPIANVTGRVV</sequence>
<evidence type="ECO:0000256" key="4">
    <source>
        <dbReference type="ARBA" id="ARBA00022695"/>
    </source>
</evidence>
<accession>X1K2D1</accession>
<dbReference type="Pfam" id="PF01807">
    <property type="entry name" value="Zn_ribbon_DnaG"/>
    <property type="match status" value="1"/>
</dbReference>
<dbReference type="InterPro" id="IPR037068">
    <property type="entry name" value="DNA_primase_core_N_sf"/>
</dbReference>
<keyword evidence="9" id="KW-0460">Magnesium</keyword>
<keyword evidence="3" id="KW-0808">Transferase</keyword>
<evidence type="ECO:0000256" key="11">
    <source>
        <dbReference type="ARBA" id="ARBA00023163"/>
    </source>
</evidence>
<dbReference type="GO" id="GO:0000428">
    <property type="term" value="C:DNA-directed RNA polymerase complex"/>
    <property type="evidence" value="ECO:0007669"/>
    <property type="project" value="UniProtKB-KW"/>
</dbReference>
<dbReference type="Pfam" id="PF08275">
    <property type="entry name" value="DNAG_N"/>
    <property type="match status" value="1"/>
</dbReference>
<evidence type="ECO:0000256" key="6">
    <source>
        <dbReference type="ARBA" id="ARBA00022723"/>
    </source>
</evidence>
<dbReference type="InterPro" id="IPR002694">
    <property type="entry name" value="Znf_CHC2"/>
</dbReference>
<dbReference type="FunFam" id="3.90.580.10:FF:000001">
    <property type="entry name" value="DNA primase"/>
    <property type="match status" value="1"/>
</dbReference>
<dbReference type="EMBL" id="BARU01035785">
    <property type="protein sequence ID" value="GAH84429.1"/>
    <property type="molecule type" value="Genomic_DNA"/>
</dbReference>
<protein>
    <recommendedName>
        <fullName evidence="12">Zinc finger CHC2-type domain-containing protein</fullName>
    </recommendedName>
</protein>
<keyword evidence="10" id="KW-0238">DNA-binding</keyword>
<dbReference type="GO" id="GO:0006269">
    <property type="term" value="P:DNA replication, synthesis of primer"/>
    <property type="evidence" value="ECO:0007669"/>
    <property type="project" value="TreeGrafter"/>
</dbReference>
<evidence type="ECO:0000256" key="5">
    <source>
        <dbReference type="ARBA" id="ARBA00022705"/>
    </source>
</evidence>
<dbReference type="SUPFAM" id="SSF57783">
    <property type="entry name" value="Zinc beta-ribbon"/>
    <property type="match status" value="1"/>
</dbReference>
<name>X1K2D1_9ZZZZ</name>
<evidence type="ECO:0000259" key="12">
    <source>
        <dbReference type="SMART" id="SM00400"/>
    </source>
</evidence>
<keyword evidence="7" id="KW-0863">Zinc-finger</keyword>
<dbReference type="Gene3D" id="3.90.580.10">
    <property type="entry name" value="Zinc finger, CHC2-type domain"/>
    <property type="match status" value="1"/>
</dbReference>
<evidence type="ECO:0000256" key="7">
    <source>
        <dbReference type="ARBA" id="ARBA00022771"/>
    </source>
</evidence>
<comment type="caution">
    <text evidence="13">The sequence shown here is derived from an EMBL/GenBank/DDBJ whole genome shotgun (WGS) entry which is preliminary data.</text>
</comment>
<dbReference type="AlphaFoldDB" id="X1K2D1"/>
<dbReference type="InterPro" id="IPR036977">
    <property type="entry name" value="DNA_primase_Znf_CHC2"/>
</dbReference>
<evidence type="ECO:0000256" key="9">
    <source>
        <dbReference type="ARBA" id="ARBA00022842"/>
    </source>
</evidence>
<dbReference type="InterPro" id="IPR013264">
    <property type="entry name" value="DNAG_N"/>
</dbReference>
<gene>
    <name evidence="13" type="ORF">S03H2_55962</name>
</gene>
<proteinExistence type="predicted"/>
<dbReference type="GO" id="GO:0003677">
    <property type="term" value="F:DNA binding"/>
    <property type="evidence" value="ECO:0007669"/>
    <property type="project" value="UniProtKB-KW"/>
</dbReference>
<dbReference type="SMART" id="SM00400">
    <property type="entry name" value="ZnF_CHCC"/>
    <property type="match status" value="1"/>
</dbReference>